<dbReference type="PANTHER" id="PTHR35789">
    <property type="entry name" value="SPORE GERMINATION PROTEIN B3"/>
    <property type="match status" value="1"/>
</dbReference>
<comment type="caution">
    <text evidence="10">The sequence shown here is derived from an EMBL/GenBank/DDBJ whole genome shotgun (WGS) entry which is preliminary data.</text>
</comment>
<comment type="subcellular location">
    <subcellularLocation>
        <location evidence="1">Membrane</location>
        <topology evidence="1">Lipid-anchor</topology>
    </subcellularLocation>
</comment>
<name>A0ABT5VKW7_9BACI</name>
<evidence type="ECO:0000256" key="3">
    <source>
        <dbReference type="ARBA" id="ARBA00022544"/>
    </source>
</evidence>
<sequence length="384" mass="43497">MKVKRFLVIIILLIICNGCVPDSRELDQRSMIVGMAIDKGTEKNYAVTIQLPILTEGIGQGVEAAPGGQEFEAFHEEADTIWDAIVKIESLTPTVLFFGHLKAVAISEAIAREDLDKVINFLDRETTVANQVYLLVVEEENAEDFIKRESPLVQLPALYLSRFFDADQKIARAQGVKLFEFLRDSNMISGASSLPLARSKGDQMEIDGMAVFEDYKMAGKLLEREVGISELLHDNEISSMNYTTVLDHNGVKTTVSLTRMDLRANIDYKKSEPVKFQIDVKGDAEIIDVATVKELTDLEFISKLETKMEKEIKEEIKRTTAKMQEMNVEPWLLGHRVWATAPSYFETLDWRETGWRDAQFDIDVTFNISNTGQRGKYDKQKIGR</sequence>
<dbReference type="Proteomes" id="UP001148125">
    <property type="component" value="Unassembled WGS sequence"/>
</dbReference>
<dbReference type="Pfam" id="PF05504">
    <property type="entry name" value="Spore_GerAC"/>
    <property type="match status" value="1"/>
</dbReference>
<accession>A0ABT5VKW7</accession>
<evidence type="ECO:0000256" key="1">
    <source>
        <dbReference type="ARBA" id="ARBA00004635"/>
    </source>
</evidence>
<keyword evidence="7" id="KW-0449">Lipoprotein</keyword>
<protein>
    <submittedName>
        <fullName evidence="10">Ger(X)C family spore germination C-terminal domain-containing protein</fullName>
    </submittedName>
</protein>
<keyword evidence="6" id="KW-0564">Palmitate</keyword>
<feature type="domain" description="Spore germination protein N-terminal" evidence="9">
    <location>
        <begin position="22"/>
        <end position="196"/>
    </location>
</feature>
<dbReference type="InterPro" id="IPR057336">
    <property type="entry name" value="GerAC_N"/>
</dbReference>
<dbReference type="Gene3D" id="3.30.300.210">
    <property type="entry name" value="Nutrient germinant receptor protein C, domain 3"/>
    <property type="match status" value="1"/>
</dbReference>
<organism evidence="10 11">
    <name type="scientific">Alkalihalobacterium chitinilyticum</name>
    <dbReference type="NCBI Taxonomy" id="2980103"/>
    <lineage>
        <taxon>Bacteria</taxon>
        <taxon>Bacillati</taxon>
        <taxon>Bacillota</taxon>
        <taxon>Bacilli</taxon>
        <taxon>Bacillales</taxon>
        <taxon>Bacillaceae</taxon>
        <taxon>Alkalihalobacterium</taxon>
    </lineage>
</organism>
<evidence type="ECO:0000256" key="4">
    <source>
        <dbReference type="ARBA" id="ARBA00022729"/>
    </source>
</evidence>
<dbReference type="InterPro" id="IPR046953">
    <property type="entry name" value="Spore_GerAC-like_C"/>
</dbReference>
<dbReference type="RefSeq" id="WP_275120682.1">
    <property type="nucleotide sequence ID" value="NZ_JAOTPO010000026.1"/>
</dbReference>
<dbReference type="InterPro" id="IPR008844">
    <property type="entry name" value="Spore_GerAC-like"/>
</dbReference>
<evidence type="ECO:0000256" key="5">
    <source>
        <dbReference type="ARBA" id="ARBA00023136"/>
    </source>
</evidence>
<proteinExistence type="inferred from homology"/>
<comment type="similarity">
    <text evidence="2">Belongs to the GerABKC lipoprotein family.</text>
</comment>
<evidence type="ECO:0000256" key="7">
    <source>
        <dbReference type="ARBA" id="ARBA00023288"/>
    </source>
</evidence>
<dbReference type="NCBIfam" id="TIGR02887">
    <property type="entry name" value="spore_ger_x_C"/>
    <property type="match status" value="1"/>
</dbReference>
<keyword evidence="11" id="KW-1185">Reference proteome</keyword>
<evidence type="ECO:0000313" key="11">
    <source>
        <dbReference type="Proteomes" id="UP001148125"/>
    </source>
</evidence>
<reference evidence="10" key="1">
    <citation type="submission" date="2024-05" db="EMBL/GenBank/DDBJ databases">
        <title>Alkalihalobacillus sp. strain MEB203 novel alkaliphilic bacterium from Lonar Lake, India.</title>
        <authorList>
            <person name="Joshi A."/>
            <person name="Thite S."/>
            <person name="Mengade P."/>
        </authorList>
    </citation>
    <scope>NUCLEOTIDE SEQUENCE</scope>
    <source>
        <strain evidence="10">MEB 203</strain>
    </source>
</reference>
<dbReference type="Pfam" id="PF25198">
    <property type="entry name" value="Spore_GerAC_N"/>
    <property type="match status" value="1"/>
</dbReference>
<keyword evidence="3" id="KW-0309">Germination</keyword>
<dbReference type="PANTHER" id="PTHR35789:SF1">
    <property type="entry name" value="SPORE GERMINATION PROTEIN B3"/>
    <property type="match status" value="1"/>
</dbReference>
<keyword evidence="4" id="KW-0732">Signal</keyword>
<evidence type="ECO:0000259" key="9">
    <source>
        <dbReference type="Pfam" id="PF25198"/>
    </source>
</evidence>
<dbReference type="EMBL" id="JAOTPO010000026">
    <property type="protein sequence ID" value="MDE5416095.1"/>
    <property type="molecule type" value="Genomic_DNA"/>
</dbReference>
<dbReference type="InterPro" id="IPR038501">
    <property type="entry name" value="Spore_GerAC_C_sf"/>
</dbReference>
<evidence type="ECO:0000256" key="6">
    <source>
        <dbReference type="ARBA" id="ARBA00023139"/>
    </source>
</evidence>
<evidence type="ECO:0000256" key="2">
    <source>
        <dbReference type="ARBA" id="ARBA00007886"/>
    </source>
</evidence>
<feature type="domain" description="Spore germination GerAC-like C-terminal" evidence="8">
    <location>
        <begin position="207"/>
        <end position="372"/>
    </location>
</feature>
<gene>
    <name evidence="10" type="ORF">N7Z68_22520</name>
</gene>
<evidence type="ECO:0000259" key="8">
    <source>
        <dbReference type="Pfam" id="PF05504"/>
    </source>
</evidence>
<keyword evidence="5" id="KW-0472">Membrane</keyword>
<evidence type="ECO:0000313" key="10">
    <source>
        <dbReference type="EMBL" id="MDE5416095.1"/>
    </source>
</evidence>